<sequence>MSTAVERVTRDVGTPLPASVRGWAEVAVGADLGRVRLHTDAAAVASARAVGAAAFTVGPHVVFGAGRYAPATRAGSRLLAHELTHVAQQAATGHEVLARQPENDPDADVSLGPLDSRVANAVAGELMGETQWAVLREFLRGLWGGMQDAPPEQQARIEAKFSDFDVVDAGKYIGGYALGVGEGLWASIMDIVDAVTTLVQLPSTISDFLQEQAPELWARYGPRLAELLTDLRGLDEQLGAALSYVIEHPRESLDQLTALLESLESLALAQVRALGRGAAGEILAFVEQPWFEFGRSIGKVVGRITFEVALALASGAIGNLVKGAARIAGRLAARVITEAVELLRGAGRLIGQAVEWIRGLARKLVGELGELLDALGELLSRLGELVDDVAGEGALADTGLGVRLPVPESRGLSNVLEARGLPPRRSPATVADLSPPRVHPSGPEVAPSTQGPPTTKTTASEATPVSAEDIPTRHPEPPGGPKRGPAPKIREEDVTTGPHGPERPLEDVISRALSRNPRTGRIAGAQGRWLSRAEAERAIADLAVDQMVPGRAYSVPIPEGAGQVVRPYNEYPITGTSPTERIMLEPADRAVVIRKEDGIHTFPIGPEHAAYDNPAPTR</sequence>
<feature type="compositionally biased region" description="Polar residues" evidence="1">
    <location>
        <begin position="447"/>
        <end position="463"/>
    </location>
</feature>
<dbReference type="Proteomes" id="UP000198373">
    <property type="component" value="Unassembled WGS sequence"/>
</dbReference>
<protein>
    <recommendedName>
        <fullName evidence="2">eCIS core domain-containing protein</fullName>
    </recommendedName>
</protein>
<dbReference type="Pfam" id="PF13699">
    <property type="entry name" value="eCIS_core"/>
    <property type="match status" value="1"/>
</dbReference>
<feature type="domain" description="eCIS core" evidence="2">
    <location>
        <begin position="15"/>
        <end position="91"/>
    </location>
</feature>
<organism evidence="3 4">
    <name type="scientific">Geodermatophilus pulveris</name>
    <dbReference type="NCBI Taxonomy" id="1564159"/>
    <lineage>
        <taxon>Bacteria</taxon>
        <taxon>Bacillati</taxon>
        <taxon>Actinomycetota</taxon>
        <taxon>Actinomycetes</taxon>
        <taxon>Geodermatophilales</taxon>
        <taxon>Geodermatophilaceae</taxon>
        <taxon>Geodermatophilus</taxon>
    </lineage>
</organism>
<evidence type="ECO:0000259" key="2">
    <source>
        <dbReference type="Pfam" id="PF13699"/>
    </source>
</evidence>
<dbReference type="AlphaFoldDB" id="A0A239C3U3"/>
<dbReference type="EMBL" id="FZOO01000002">
    <property type="protein sequence ID" value="SNS14084.1"/>
    <property type="molecule type" value="Genomic_DNA"/>
</dbReference>
<evidence type="ECO:0000313" key="4">
    <source>
        <dbReference type="Proteomes" id="UP000198373"/>
    </source>
</evidence>
<accession>A0A239C3U3</accession>
<evidence type="ECO:0000256" key="1">
    <source>
        <dbReference type="SAM" id="MobiDB-lite"/>
    </source>
</evidence>
<dbReference type="RefSeq" id="WP_218822242.1">
    <property type="nucleotide sequence ID" value="NZ_FZOO01000002.1"/>
</dbReference>
<gene>
    <name evidence="3" type="ORF">SAMN06893096_102197</name>
</gene>
<feature type="region of interest" description="Disordered" evidence="1">
    <location>
        <begin position="416"/>
        <end position="506"/>
    </location>
</feature>
<evidence type="ECO:0000313" key="3">
    <source>
        <dbReference type="EMBL" id="SNS14084.1"/>
    </source>
</evidence>
<proteinExistence type="predicted"/>
<keyword evidence="4" id="KW-1185">Reference proteome</keyword>
<dbReference type="InterPro" id="IPR025295">
    <property type="entry name" value="eCIS_core_dom"/>
</dbReference>
<reference evidence="4" key="1">
    <citation type="submission" date="2017-06" db="EMBL/GenBank/DDBJ databases">
        <authorList>
            <person name="Varghese N."/>
            <person name="Submissions S."/>
        </authorList>
    </citation>
    <scope>NUCLEOTIDE SEQUENCE [LARGE SCALE GENOMIC DNA]</scope>
    <source>
        <strain evidence="4">DSM 46839</strain>
    </source>
</reference>
<name>A0A239C3U3_9ACTN</name>